<dbReference type="Proteomes" id="UP000095751">
    <property type="component" value="Unassembled WGS sequence"/>
</dbReference>
<keyword evidence="1" id="KW-1133">Transmembrane helix</keyword>
<dbReference type="OrthoDB" id="10582119at2759"/>
<feature type="transmembrane region" description="Helical" evidence="1">
    <location>
        <begin position="6"/>
        <end position="24"/>
    </location>
</feature>
<reference evidence="2 3" key="1">
    <citation type="submission" date="2016-09" db="EMBL/GenBank/DDBJ databases">
        <title>Extensive genetic diversity and differential bi-allelic expression allows diatom success in the polar Southern Ocean.</title>
        <authorList>
            <consortium name="DOE Joint Genome Institute"/>
            <person name="Mock T."/>
            <person name="Otillar R.P."/>
            <person name="Strauss J."/>
            <person name="Dupont C."/>
            <person name="Frickenhaus S."/>
            <person name="Maumus F."/>
            <person name="Mcmullan M."/>
            <person name="Sanges R."/>
            <person name="Schmutz J."/>
            <person name="Toseland A."/>
            <person name="Valas R."/>
            <person name="Veluchamy A."/>
            <person name="Ward B.J."/>
            <person name="Allen A."/>
            <person name="Barry K."/>
            <person name="Falciatore A."/>
            <person name="Ferrante M."/>
            <person name="Fortunato A.E."/>
            <person name="Gloeckner G."/>
            <person name="Gruber A."/>
            <person name="Hipkin R."/>
            <person name="Janech M."/>
            <person name="Kroth P."/>
            <person name="Leese F."/>
            <person name="Lindquist E."/>
            <person name="Lyon B.R."/>
            <person name="Martin J."/>
            <person name="Mayer C."/>
            <person name="Parker M."/>
            <person name="Quesneville H."/>
            <person name="Raymond J."/>
            <person name="Uhlig C."/>
            <person name="Valentin K.U."/>
            <person name="Worden A.Z."/>
            <person name="Armbrust E.V."/>
            <person name="Bowler C."/>
            <person name="Green B."/>
            <person name="Moulton V."/>
            <person name="Van Oosterhout C."/>
            <person name="Grigoriev I."/>
        </authorList>
    </citation>
    <scope>NUCLEOTIDE SEQUENCE [LARGE SCALE GENOMIC DNA]</scope>
    <source>
        <strain evidence="2 3">CCMP1102</strain>
    </source>
</reference>
<evidence type="ECO:0000256" key="1">
    <source>
        <dbReference type="SAM" id="Phobius"/>
    </source>
</evidence>
<keyword evidence="3" id="KW-1185">Reference proteome</keyword>
<organism evidence="2 3">
    <name type="scientific">Fragilariopsis cylindrus CCMP1102</name>
    <dbReference type="NCBI Taxonomy" id="635003"/>
    <lineage>
        <taxon>Eukaryota</taxon>
        <taxon>Sar</taxon>
        <taxon>Stramenopiles</taxon>
        <taxon>Ochrophyta</taxon>
        <taxon>Bacillariophyta</taxon>
        <taxon>Bacillariophyceae</taxon>
        <taxon>Bacillariophycidae</taxon>
        <taxon>Bacillariales</taxon>
        <taxon>Bacillariaceae</taxon>
        <taxon>Fragilariopsis</taxon>
    </lineage>
</organism>
<sequence length="283" mass="29239">MKFGNINALSVVCLFGGTGINAFAPIHRTISSQKLSSVVNNRSSNGSSALHVSLPRLDLPDAVASKLADFDLKNPNAMNEEEYRSYSGAAIAGTLLFLLLPGALVSGIFNNLGAVATAVVVDFLFSALIGGGVTIYLSLRSDSIGETVREYGFKLFAAVKDATGIESLRYDIPDAVTDVMTGQLDLLNPNSMTEKDYDGYSGAAVAGTLAFFLLPGAIVSGAPEVLGEFASSLIVDFLFSALIGGGLSIYLSLRNDEIGATVNQAGAKLLDAVDGVVGGGASN</sequence>
<protein>
    <submittedName>
        <fullName evidence="2">Uncharacterized protein</fullName>
    </submittedName>
</protein>
<dbReference type="KEGG" id="fcy:FRACYDRAFT_267247"/>
<dbReference type="AlphaFoldDB" id="A0A1E7FVZ5"/>
<evidence type="ECO:0000313" key="2">
    <source>
        <dbReference type="EMBL" id="OEU22329.1"/>
    </source>
</evidence>
<keyword evidence="1" id="KW-0472">Membrane</keyword>
<feature type="transmembrane region" description="Helical" evidence="1">
    <location>
        <begin position="88"/>
        <end position="109"/>
    </location>
</feature>
<feature type="transmembrane region" description="Helical" evidence="1">
    <location>
        <begin position="115"/>
        <end position="139"/>
    </location>
</feature>
<feature type="transmembrane region" description="Helical" evidence="1">
    <location>
        <begin position="200"/>
        <end position="223"/>
    </location>
</feature>
<dbReference type="InParanoid" id="A0A1E7FVZ5"/>
<dbReference type="EMBL" id="KV784353">
    <property type="protein sequence ID" value="OEU22329.1"/>
    <property type="molecule type" value="Genomic_DNA"/>
</dbReference>
<keyword evidence="1" id="KW-0812">Transmembrane</keyword>
<proteinExistence type="predicted"/>
<name>A0A1E7FVZ5_9STRA</name>
<evidence type="ECO:0000313" key="3">
    <source>
        <dbReference type="Proteomes" id="UP000095751"/>
    </source>
</evidence>
<accession>A0A1E7FVZ5</accession>
<gene>
    <name evidence="2" type="ORF">FRACYDRAFT_267247</name>
</gene>
<feature type="transmembrane region" description="Helical" evidence="1">
    <location>
        <begin position="229"/>
        <end position="251"/>
    </location>
</feature>